<dbReference type="Gene3D" id="3.30.40.10">
    <property type="entry name" value="Zinc/RING finger domain, C3HC4 (zinc finger)"/>
    <property type="match status" value="1"/>
</dbReference>
<dbReference type="Pfam" id="PF14623">
    <property type="entry name" value="Vint"/>
    <property type="match status" value="1"/>
</dbReference>
<organism evidence="4 5">
    <name type="scientific">Tritrichomonas musculus</name>
    <dbReference type="NCBI Taxonomy" id="1915356"/>
    <lineage>
        <taxon>Eukaryota</taxon>
        <taxon>Metamonada</taxon>
        <taxon>Parabasalia</taxon>
        <taxon>Tritrichomonadida</taxon>
        <taxon>Tritrichomonadidae</taxon>
        <taxon>Tritrichomonas</taxon>
    </lineage>
</organism>
<dbReference type="Gene3D" id="3.40.50.410">
    <property type="entry name" value="von Willebrand factor, type A domain"/>
    <property type="match status" value="1"/>
</dbReference>
<dbReference type="CDD" id="cd16655">
    <property type="entry name" value="RING-Ubox_WDSUB1-like"/>
    <property type="match status" value="1"/>
</dbReference>
<dbReference type="InterPro" id="IPR003613">
    <property type="entry name" value="Ubox_domain"/>
</dbReference>
<evidence type="ECO:0000313" key="5">
    <source>
        <dbReference type="Proteomes" id="UP001470230"/>
    </source>
</evidence>
<feature type="region of interest" description="Disordered" evidence="1">
    <location>
        <begin position="563"/>
        <end position="582"/>
    </location>
</feature>
<comment type="caution">
    <text evidence="4">The sequence shown here is derived from an EMBL/GenBank/DDBJ whole genome shotgun (WGS) entry which is preliminary data.</text>
</comment>
<dbReference type="Pfam" id="PF04564">
    <property type="entry name" value="U-box"/>
    <property type="match status" value="1"/>
</dbReference>
<sequence>MSQDQLPDLDPLLDLDADAPPEFKCPITMSIMKNPVIMPDGQTYEKEAIENALKVSPVSPLTRQPMDMSQAKINYALKSLIDKYIQDHKNEIEKEPEVIDPTQMAQNLQIGDQIPIAKIKEIQIDSFTAKYTTDSMLISIKPQEITGRLPVSIVAVIDISGSMSDNASIPVPGTENACFARIQLVQYSLKTIISILGESDSITLITFSDKARIEAECVFLNSDGKQRAMNVIDKLYPRGCTNIWDALDKGIDQALKEKIAIEKSGKEDSDIQRNTSILLFTDGEPNINPPMGIIPTLEDKYTEFSSHFTISTFGFGYDIDSDLMKQIAEIGNGIYGYCPDVTMVGTVFINYLSSLISMLSPLAILSVNGTDHQLNLYNGSSTNLMISLDNNQSPKDIQINLKLPLTNQTFLVSEIAPLKEDDQNEFNNFRDQKYRKKLIDMISDSTDGNYNSEEKRTKTIQLFESLKNEDNRSQFIKNLMIDLYNEDEKHGQIERAYRKEYFNKWGRNYLFSLLRFHYLEQCGNYKDLSLQLYGNDIFKKIRKIGNKIFMNLPIPVANKYQSLRKQAQRNAPQRSRPQASDSLFSIRRTTMRSFTTSTTVCFNGDALIDLWNGEKKKVANLQKGDRLSNGAKVICLVRCATKNGCSQAVRIGGALFTPYHPVRVNINGLKKWRFPIDVGCPQKVEIQWWYNMIIDRDNSPVVIGGVETVTLGHNIKEGVCYHPYFGSQKVVDAMKKYDHYEKGFLEFKDPPIAKRDPITNIVVECF</sequence>
<dbReference type="InterPro" id="IPR051266">
    <property type="entry name" value="CLCR"/>
</dbReference>
<dbReference type="Pfam" id="PF14624">
    <property type="entry name" value="Vwaint"/>
    <property type="match status" value="1"/>
</dbReference>
<proteinExistence type="predicted"/>
<protein>
    <recommendedName>
        <fullName evidence="6">von Willebrand factor type A domain containing protein</fullName>
    </recommendedName>
</protein>
<evidence type="ECO:0000256" key="1">
    <source>
        <dbReference type="SAM" id="MobiDB-lite"/>
    </source>
</evidence>
<dbReference type="InterPro" id="IPR013083">
    <property type="entry name" value="Znf_RING/FYVE/PHD"/>
</dbReference>
<dbReference type="EMBL" id="JAPFFF010000029">
    <property type="protein sequence ID" value="KAK8846497.1"/>
    <property type="molecule type" value="Genomic_DNA"/>
</dbReference>
<dbReference type="Proteomes" id="UP001470230">
    <property type="component" value="Unassembled WGS sequence"/>
</dbReference>
<dbReference type="PANTHER" id="PTHR10579:SF43">
    <property type="entry name" value="ZINC FINGER (C3HC4-TYPE RING FINGER) FAMILY PROTEIN"/>
    <property type="match status" value="1"/>
</dbReference>
<dbReference type="SMART" id="SM00504">
    <property type="entry name" value="Ubox"/>
    <property type="match status" value="1"/>
</dbReference>
<dbReference type="SUPFAM" id="SSF57850">
    <property type="entry name" value="RING/U-box"/>
    <property type="match status" value="1"/>
</dbReference>
<evidence type="ECO:0000259" key="2">
    <source>
        <dbReference type="PROSITE" id="PS50234"/>
    </source>
</evidence>
<dbReference type="PROSITE" id="PS51698">
    <property type="entry name" value="U_BOX"/>
    <property type="match status" value="1"/>
</dbReference>
<gene>
    <name evidence="4" type="ORF">M9Y10_020520</name>
</gene>
<dbReference type="Pfam" id="PF13768">
    <property type="entry name" value="VWA_3"/>
    <property type="match status" value="1"/>
</dbReference>
<evidence type="ECO:0000313" key="4">
    <source>
        <dbReference type="EMBL" id="KAK8846497.1"/>
    </source>
</evidence>
<dbReference type="InterPro" id="IPR032838">
    <property type="entry name" value="Vwaint_dom"/>
</dbReference>
<keyword evidence="5" id="KW-1185">Reference proteome</keyword>
<dbReference type="PROSITE" id="PS50234">
    <property type="entry name" value="VWFA"/>
    <property type="match status" value="1"/>
</dbReference>
<dbReference type="SMART" id="SM00327">
    <property type="entry name" value="VWA"/>
    <property type="match status" value="1"/>
</dbReference>
<dbReference type="InterPro" id="IPR002035">
    <property type="entry name" value="VWF_A"/>
</dbReference>
<reference evidence="4 5" key="1">
    <citation type="submission" date="2024-04" db="EMBL/GenBank/DDBJ databases">
        <title>Tritrichomonas musculus Genome.</title>
        <authorList>
            <person name="Alves-Ferreira E."/>
            <person name="Grigg M."/>
            <person name="Lorenzi H."/>
            <person name="Galac M."/>
        </authorList>
    </citation>
    <scope>NUCLEOTIDE SEQUENCE [LARGE SCALE GENOMIC DNA]</scope>
    <source>
        <strain evidence="4 5">EAF2021</strain>
    </source>
</reference>
<feature type="domain" description="VWFA" evidence="2">
    <location>
        <begin position="152"/>
        <end position="359"/>
    </location>
</feature>
<name>A0ABR2HIN6_9EUKA</name>
<dbReference type="InterPro" id="IPR039510">
    <property type="entry name" value="Vint_dom"/>
</dbReference>
<dbReference type="PANTHER" id="PTHR10579">
    <property type="entry name" value="CALCIUM-ACTIVATED CHLORIDE CHANNEL REGULATOR"/>
    <property type="match status" value="1"/>
</dbReference>
<dbReference type="SUPFAM" id="SSF53300">
    <property type="entry name" value="vWA-like"/>
    <property type="match status" value="1"/>
</dbReference>
<evidence type="ECO:0000259" key="3">
    <source>
        <dbReference type="PROSITE" id="PS51698"/>
    </source>
</evidence>
<feature type="domain" description="U-box" evidence="3">
    <location>
        <begin position="18"/>
        <end position="91"/>
    </location>
</feature>
<evidence type="ECO:0008006" key="6">
    <source>
        <dbReference type="Google" id="ProtNLM"/>
    </source>
</evidence>
<accession>A0ABR2HIN6</accession>
<dbReference type="InterPro" id="IPR036465">
    <property type="entry name" value="vWFA_dom_sf"/>
</dbReference>